<organism evidence="3 4">
    <name type="scientific">Fermentimicrarchaeum limneticum</name>
    <dbReference type="NCBI Taxonomy" id="2795018"/>
    <lineage>
        <taxon>Archaea</taxon>
        <taxon>Candidatus Micrarchaeota</taxon>
        <taxon>Candidatus Fermentimicrarchaeales</taxon>
        <taxon>Candidatus Fermentimicrarchaeaceae</taxon>
        <taxon>Candidatus Fermentimicrarchaeum</taxon>
    </lineage>
</organism>
<dbReference type="KEGG" id="flt:Sv326_1280"/>
<dbReference type="GO" id="GO:0003978">
    <property type="term" value="F:UDP-glucose 4-epimerase activity"/>
    <property type="evidence" value="ECO:0007669"/>
    <property type="project" value="UniProtKB-EC"/>
</dbReference>
<sequence>MILITGGAGFIGSNLASRLVSSGREVIVFDNLSSGRLENLNAVIGKKKFRFIKGDICDKESINSAMKGVDEVHHLAADPSVKDSAVKPESSFDINVSGSFNVLDAARKNDVKKIVFTSSSTVYGETKILPTPEDHPLVPISNYAASKVACESYISSYASTYGIKGVVLRLANIFGPPSTHGVMFDFYKKLQANPERLEILGNGKQSKSYLYISDCIDAIMLASKKQKKVYDYFNVGSEEMTDVNGIANAMCSVLEVKPKFEYTGGIRGWKGDVVKMLLSSKKIEKLGWKKKVTLKEGIMHYIEWLRITP</sequence>
<keyword evidence="3" id="KW-0413">Isomerase</keyword>
<dbReference type="InterPro" id="IPR001509">
    <property type="entry name" value="Epimerase_deHydtase"/>
</dbReference>
<dbReference type="Proteomes" id="UP000510821">
    <property type="component" value="Chromosome"/>
</dbReference>
<dbReference type="InterPro" id="IPR036291">
    <property type="entry name" value="NAD(P)-bd_dom_sf"/>
</dbReference>
<gene>
    <name evidence="3" type="ORF">Sv326_1280</name>
</gene>
<dbReference type="Gene3D" id="3.90.25.10">
    <property type="entry name" value="UDP-galactose 4-epimerase, domain 1"/>
    <property type="match status" value="1"/>
</dbReference>
<dbReference type="PANTHER" id="PTHR43000">
    <property type="entry name" value="DTDP-D-GLUCOSE 4,6-DEHYDRATASE-RELATED"/>
    <property type="match status" value="1"/>
</dbReference>
<dbReference type="EC" id="5.1.3.2" evidence="3"/>
<reference evidence="4" key="1">
    <citation type="submission" date="2020-07" db="EMBL/GenBank/DDBJ databases">
        <title>Metabolic diversity and evolutionary history of the archaeal phylum ###Micrarchaeota### uncovered from a freshwater lake metagenome.</title>
        <authorList>
            <person name="Kadnikov V.V."/>
            <person name="Savvichev A.S."/>
            <person name="Mardanov A.V."/>
            <person name="Beletsky A.V."/>
            <person name="Chupakov A.V."/>
            <person name="Kokryatskaya N.M."/>
            <person name="Pimenov N.V."/>
            <person name="Ravin N.V."/>
        </authorList>
    </citation>
    <scope>NUCLEOTIDE SEQUENCE [LARGE SCALE GENOMIC DNA]</scope>
</reference>
<dbReference type="Pfam" id="PF01370">
    <property type="entry name" value="Epimerase"/>
    <property type="match status" value="1"/>
</dbReference>
<evidence type="ECO:0000256" key="1">
    <source>
        <dbReference type="ARBA" id="ARBA00007637"/>
    </source>
</evidence>
<evidence type="ECO:0000313" key="4">
    <source>
        <dbReference type="Proteomes" id="UP000510821"/>
    </source>
</evidence>
<dbReference type="SUPFAM" id="SSF51735">
    <property type="entry name" value="NAD(P)-binding Rossmann-fold domains"/>
    <property type="match status" value="1"/>
</dbReference>
<comment type="similarity">
    <text evidence="1">Belongs to the NAD(P)-dependent epimerase/dehydratase family.</text>
</comment>
<protein>
    <submittedName>
        <fullName evidence="3">UDP-glucose 4-epimerase</fullName>
        <ecNumber evidence="3">5.1.3.2</ecNumber>
    </submittedName>
</protein>
<dbReference type="AlphaFoldDB" id="A0A7D6BHM7"/>
<dbReference type="EMBL" id="CP058998">
    <property type="protein sequence ID" value="QLJ53455.1"/>
    <property type="molecule type" value="Genomic_DNA"/>
</dbReference>
<proteinExistence type="inferred from homology"/>
<evidence type="ECO:0000313" key="3">
    <source>
        <dbReference type="EMBL" id="QLJ53455.1"/>
    </source>
</evidence>
<feature type="domain" description="NAD-dependent epimerase/dehydratase" evidence="2">
    <location>
        <begin position="2"/>
        <end position="236"/>
    </location>
</feature>
<evidence type="ECO:0000259" key="2">
    <source>
        <dbReference type="Pfam" id="PF01370"/>
    </source>
</evidence>
<dbReference type="Gene3D" id="3.40.50.720">
    <property type="entry name" value="NAD(P)-binding Rossmann-like Domain"/>
    <property type="match status" value="1"/>
</dbReference>
<accession>A0A7D6BHM7</accession>
<name>A0A7D6BHM7_FERL1</name>